<dbReference type="OrthoDB" id="5359408at2"/>
<dbReference type="EMBL" id="BATC01000033">
    <property type="protein sequence ID" value="GAD59621.1"/>
    <property type="molecule type" value="Genomic_DNA"/>
</dbReference>
<comment type="caution">
    <text evidence="2">The sequence shown here is derived from an EMBL/GenBank/DDBJ whole genome shotgun (WGS) entry which is preliminary data.</text>
</comment>
<evidence type="ECO:0000256" key="1">
    <source>
        <dbReference type="SAM" id="MobiDB-lite"/>
    </source>
</evidence>
<organism evidence="2 3">
    <name type="scientific">Brevundimonas abyssalis TAR-001</name>
    <dbReference type="NCBI Taxonomy" id="1391729"/>
    <lineage>
        <taxon>Bacteria</taxon>
        <taxon>Pseudomonadati</taxon>
        <taxon>Pseudomonadota</taxon>
        <taxon>Alphaproteobacteria</taxon>
        <taxon>Caulobacterales</taxon>
        <taxon>Caulobacteraceae</taxon>
        <taxon>Brevundimonas</taxon>
    </lineage>
</organism>
<name>A0A8E0TSS7_9CAUL</name>
<sequence length="379" mass="43022">MTETIDPTPQVSPTPTPAPAPKGRTKKSQGVAWQKISDKIDEFITKRPDDQLATFLADLRELDIGRKDPNHFYRTRELVQPLGKAILDAIDRTYDDNFHYPDVIAGRYSTSTISPIRYLMGCVRPDTTAIVELGSGWSVNLFQIYVGLGRTRSRTIAYHGAEYTDEGQEAAKRLAAHDGAIDYHAHSFDYRKPDISFLKEAKGHVLVFTRHSIEQVDLIDPKLYDMLHKLGAKVTLVHIEPTGWQRDPILITRRKQKDGSFFEDLGKLNAQDVFSARRQLENAAWWSWRLDYNINLTSIISQAYRNKKIRVVRREYDFAAIGNIFNPSSLYHLEFIKPAPEPSAQAWNGQTENRAGWMQSSRPGIRPGNGVTPRPTSTA</sequence>
<protein>
    <submittedName>
        <fullName evidence="2">Uncharacterized protein</fullName>
    </submittedName>
</protein>
<feature type="compositionally biased region" description="Polar residues" evidence="1">
    <location>
        <begin position="345"/>
        <end position="362"/>
    </location>
</feature>
<accession>A0A8E0TSS7</accession>
<reference evidence="3" key="1">
    <citation type="journal article" date="2013" name="Genome Announc.">
        <title>Draft Genome Sequence of the Dimorphic Prosthecate Bacterium Brevundimonas abyssalis TAR-001T.</title>
        <authorList>
            <person name="Tsubouchi T."/>
            <person name="Nishi S."/>
            <person name="Usui K."/>
            <person name="Shimane Y."/>
            <person name="Takaki Y."/>
            <person name="Maruyama T."/>
            <person name="Hatada Y."/>
        </authorList>
    </citation>
    <scope>NUCLEOTIDE SEQUENCE [LARGE SCALE GENOMIC DNA]</scope>
    <source>
        <strain evidence="3">TAR-001</strain>
    </source>
</reference>
<gene>
    <name evidence="2" type="ORF">MBEBAB_1871</name>
</gene>
<feature type="region of interest" description="Disordered" evidence="1">
    <location>
        <begin position="342"/>
        <end position="379"/>
    </location>
</feature>
<feature type="compositionally biased region" description="Pro residues" evidence="1">
    <location>
        <begin position="10"/>
        <end position="20"/>
    </location>
</feature>
<evidence type="ECO:0000313" key="3">
    <source>
        <dbReference type="Proteomes" id="UP000016569"/>
    </source>
</evidence>
<dbReference type="RefSeq" id="WP_021697715.1">
    <property type="nucleotide sequence ID" value="NZ_BATC01000033.1"/>
</dbReference>
<feature type="region of interest" description="Disordered" evidence="1">
    <location>
        <begin position="1"/>
        <end position="31"/>
    </location>
</feature>
<proteinExistence type="predicted"/>
<dbReference type="Proteomes" id="UP000016569">
    <property type="component" value="Unassembled WGS sequence"/>
</dbReference>
<keyword evidence="3" id="KW-1185">Reference proteome</keyword>
<dbReference type="AlphaFoldDB" id="A0A8E0TSS7"/>
<evidence type="ECO:0000313" key="2">
    <source>
        <dbReference type="EMBL" id="GAD59621.1"/>
    </source>
</evidence>